<gene>
    <name evidence="2" type="ORF">BJ875DRAFT_538652</name>
</gene>
<accession>A0A9P7YT99</accession>
<sequence>MVHWSNKYALAAVGKVIEWLSPKKREVKKRSVEGDDEMFNTPTPANFAVRKAVETRNKAPLDDEIKEKLEEGEWHTCQEINATKKNAVKGVPTPSISNMDDGEGEEALSMTNFSGEGEDELANPNGRAMYTKALV</sequence>
<proteinExistence type="predicted"/>
<dbReference type="Proteomes" id="UP000824998">
    <property type="component" value="Unassembled WGS sequence"/>
</dbReference>
<name>A0A9P7YT99_9HELO</name>
<organism evidence="2 3">
    <name type="scientific">Amylocarpus encephaloides</name>
    <dbReference type="NCBI Taxonomy" id="45428"/>
    <lineage>
        <taxon>Eukaryota</taxon>
        <taxon>Fungi</taxon>
        <taxon>Dikarya</taxon>
        <taxon>Ascomycota</taxon>
        <taxon>Pezizomycotina</taxon>
        <taxon>Leotiomycetes</taxon>
        <taxon>Helotiales</taxon>
        <taxon>Helotiales incertae sedis</taxon>
        <taxon>Amylocarpus</taxon>
    </lineage>
</organism>
<protein>
    <submittedName>
        <fullName evidence="2">Uncharacterized protein</fullName>
    </submittedName>
</protein>
<evidence type="ECO:0000313" key="3">
    <source>
        <dbReference type="Proteomes" id="UP000824998"/>
    </source>
</evidence>
<dbReference type="AlphaFoldDB" id="A0A9P7YT99"/>
<feature type="region of interest" description="Disordered" evidence="1">
    <location>
        <begin position="88"/>
        <end position="135"/>
    </location>
</feature>
<reference evidence="2" key="1">
    <citation type="journal article" date="2021" name="IMA Fungus">
        <title>Genomic characterization of three marine fungi, including Emericellopsis atlantica sp. nov. with signatures of a generalist lifestyle and marine biomass degradation.</title>
        <authorList>
            <person name="Hagestad O.C."/>
            <person name="Hou L."/>
            <person name="Andersen J.H."/>
            <person name="Hansen E.H."/>
            <person name="Altermark B."/>
            <person name="Li C."/>
            <person name="Kuhnert E."/>
            <person name="Cox R.J."/>
            <person name="Crous P.W."/>
            <person name="Spatafora J.W."/>
            <person name="Lail K."/>
            <person name="Amirebrahimi M."/>
            <person name="Lipzen A."/>
            <person name="Pangilinan J."/>
            <person name="Andreopoulos W."/>
            <person name="Hayes R.D."/>
            <person name="Ng V."/>
            <person name="Grigoriev I.V."/>
            <person name="Jackson S.A."/>
            <person name="Sutton T.D.S."/>
            <person name="Dobson A.D.W."/>
            <person name="Rama T."/>
        </authorList>
    </citation>
    <scope>NUCLEOTIDE SEQUENCE</scope>
    <source>
        <strain evidence="2">TRa018bII</strain>
    </source>
</reference>
<keyword evidence="3" id="KW-1185">Reference proteome</keyword>
<dbReference type="EMBL" id="MU251358">
    <property type="protein sequence ID" value="KAG9239424.1"/>
    <property type="molecule type" value="Genomic_DNA"/>
</dbReference>
<evidence type="ECO:0000313" key="2">
    <source>
        <dbReference type="EMBL" id="KAG9239424.1"/>
    </source>
</evidence>
<evidence type="ECO:0000256" key="1">
    <source>
        <dbReference type="SAM" id="MobiDB-lite"/>
    </source>
</evidence>
<dbReference type="OrthoDB" id="541883at2759"/>
<comment type="caution">
    <text evidence="2">The sequence shown here is derived from an EMBL/GenBank/DDBJ whole genome shotgun (WGS) entry which is preliminary data.</text>
</comment>